<protein>
    <submittedName>
        <fullName evidence="2">Alpha/beta fold hydrolase</fullName>
    </submittedName>
</protein>
<dbReference type="InterPro" id="IPR000073">
    <property type="entry name" value="AB_hydrolase_1"/>
</dbReference>
<dbReference type="SUPFAM" id="SSF53474">
    <property type="entry name" value="alpha/beta-Hydrolases"/>
    <property type="match status" value="1"/>
</dbReference>
<accession>A0ABS1EW34</accession>
<dbReference type="PANTHER" id="PTHR43798:SF33">
    <property type="entry name" value="HYDROLASE, PUTATIVE (AFU_ORTHOLOGUE AFUA_2G14860)-RELATED"/>
    <property type="match status" value="1"/>
</dbReference>
<dbReference type="Gene3D" id="3.40.50.1820">
    <property type="entry name" value="alpha/beta hydrolase"/>
    <property type="match status" value="1"/>
</dbReference>
<dbReference type="Pfam" id="PF00561">
    <property type="entry name" value="Abhydrolase_1"/>
    <property type="match status" value="1"/>
</dbReference>
<dbReference type="InterPro" id="IPR050266">
    <property type="entry name" value="AB_hydrolase_sf"/>
</dbReference>
<dbReference type="EMBL" id="JAENHN010000066">
    <property type="protein sequence ID" value="MBK1813597.1"/>
    <property type="molecule type" value="Genomic_DNA"/>
</dbReference>
<organism evidence="2 3">
    <name type="scientific">Clostridium yunnanense</name>
    <dbReference type="NCBI Taxonomy" id="2800325"/>
    <lineage>
        <taxon>Bacteria</taxon>
        <taxon>Bacillati</taxon>
        <taxon>Bacillota</taxon>
        <taxon>Clostridia</taxon>
        <taxon>Eubacteriales</taxon>
        <taxon>Clostridiaceae</taxon>
        <taxon>Clostridium</taxon>
    </lineage>
</organism>
<dbReference type="InterPro" id="IPR029058">
    <property type="entry name" value="AB_hydrolase_fold"/>
</dbReference>
<dbReference type="GO" id="GO:0016787">
    <property type="term" value="F:hydrolase activity"/>
    <property type="evidence" value="ECO:0007669"/>
    <property type="project" value="UniProtKB-KW"/>
</dbReference>
<gene>
    <name evidence="2" type="ORF">JHL18_23550</name>
</gene>
<feature type="domain" description="AB hydrolase-1" evidence="1">
    <location>
        <begin position="17"/>
        <end position="210"/>
    </location>
</feature>
<sequence>MKELDLEYKIIGKGKTVLIIETGIGSSFYDWFSIVQKLKEDFTIVLYHRCGYGNSQVPITSRTTKNIAEELNCLLDKIEIKEKFILIGHSFGGLCVQHYAKLYPHRLKGIMLIDSTSFNFKQLYNLDTPVMNSLIALDSMIESNINSSKKSKEELKQQNSNIISAYENRLSDTDMKSVEEFFSNSTLHKTIADEFQNWDKDSDEIKSVTEFPNIPLIVISRDSKVAERGWVKYGIPEGEAILYENEWRKLQSELSKLSNQGRLIIAGNSDHEIYIDRPDIVNHYLKTLL</sequence>
<comment type="caution">
    <text evidence="2">The sequence shown here is derived from an EMBL/GenBank/DDBJ whole genome shotgun (WGS) entry which is preliminary data.</text>
</comment>
<proteinExistence type="predicted"/>
<evidence type="ECO:0000259" key="1">
    <source>
        <dbReference type="Pfam" id="PF00561"/>
    </source>
</evidence>
<evidence type="ECO:0000313" key="3">
    <source>
        <dbReference type="Proteomes" id="UP000596739"/>
    </source>
</evidence>
<keyword evidence="3" id="KW-1185">Reference proteome</keyword>
<evidence type="ECO:0000313" key="2">
    <source>
        <dbReference type="EMBL" id="MBK1813597.1"/>
    </source>
</evidence>
<dbReference type="PANTHER" id="PTHR43798">
    <property type="entry name" value="MONOACYLGLYCEROL LIPASE"/>
    <property type="match status" value="1"/>
</dbReference>
<dbReference type="Proteomes" id="UP000596739">
    <property type="component" value="Unassembled WGS sequence"/>
</dbReference>
<keyword evidence="2" id="KW-0378">Hydrolase</keyword>
<name>A0ABS1EW34_9CLOT</name>
<reference evidence="3" key="1">
    <citation type="submission" date="2021-01" db="EMBL/GenBank/DDBJ databases">
        <title>Genome public.</title>
        <authorList>
            <person name="Liu C."/>
            <person name="Sun Q."/>
        </authorList>
    </citation>
    <scope>NUCLEOTIDE SEQUENCE [LARGE SCALE GENOMIC DNA]</scope>
    <source>
        <strain evidence="3">YIM B02505</strain>
    </source>
</reference>
<dbReference type="RefSeq" id="WP_200273897.1">
    <property type="nucleotide sequence ID" value="NZ_JAENHN010000066.1"/>
</dbReference>